<dbReference type="EMBL" id="JANBPW010005912">
    <property type="protein sequence ID" value="KAJ1931621.1"/>
    <property type="molecule type" value="Genomic_DNA"/>
</dbReference>
<dbReference type="Proteomes" id="UP001150603">
    <property type="component" value="Unassembled WGS sequence"/>
</dbReference>
<evidence type="ECO:0000313" key="2">
    <source>
        <dbReference type="Proteomes" id="UP001150603"/>
    </source>
</evidence>
<accession>A0ACC1IZA6</accession>
<protein>
    <submittedName>
        <fullName evidence="1">Uncharacterized protein</fullName>
    </submittedName>
</protein>
<organism evidence="1 2">
    <name type="scientific">Linderina macrospora</name>
    <dbReference type="NCBI Taxonomy" id="4868"/>
    <lineage>
        <taxon>Eukaryota</taxon>
        <taxon>Fungi</taxon>
        <taxon>Fungi incertae sedis</taxon>
        <taxon>Zoopagomycota</taxon>
        <taxon>Kickxellomycotina</taxon>
        <taxon>Kickxellomycetes</taxon>
        <taxon>Kickxellales</taxon>
        <taxon>Kickxellaceae</taxon>
        <taxon>Linderina</taxon>
    </lineage>
</organism>
<reference evidence="1" key="1">
    <citation type="submission" date="2022-07" db="EMBL/GenBank/DDBJ databases">
        <title>Phylogenomic reconstructions and comparative analyses of Kickxellomycotina fungi.</title>
        <authorList>
            <person name="Reynolds N.K."/>
            <person name="Stajich J.E."/>
            <person name="Barry K."/>
            <person name="Grigoriev I.V."/>
            <person name="Crous P."/>
            <person name="Smith M.E."/>
        </authorList>
    </citation>
    <scope>NUCLEOTIDE SEQUENCE</scope>
    <source>
        <strain evidence="1">NRRL 5244</strain>
    </source>
</reference>
<sequence>RVVPGDDDSVSSDGDDDDDDEGDGSGLAGLMKIHRTPNRAPERRPIKFISLSEGLGVPGASGHFGTVFFDAQARQRAISEQEAKERLTPSMSKLHKKLLAWKYEDSGDMPPDARTTKYVKIPDTFPDCDGYAKVFEPLLLLECWAQFQRSKEETAESKPCEATLLSRMCVDEFQDITFEVAIADMEGVVDHDVLVFTESLSREKRYAKGMPMVGLDGQISKRADTGSATNPAFQNKSTILGKVQSRVFGRNNVQVVVRVFMQGARLAQFLNKLVLKSVWEFIKLYGLTPMHREYAALRSLPYLDKQLVQEILTPRPGAHQMLGRLEIEKCMRMHALNQPQAEAVVAAVSRSNGFTLIQ</sequence>
<evidence type="ECO:0000313" key="1">
    <source>
        <dbReference type="EMBL" id="KAJ1931621.1"/>
    </source>
</evidence>
<feature type="non-terminal residue" evidence="1">
    <location>
        <position position="1"/>
    </location>
</feature>
<comment type="caution">
    <text evidence="1">The sequence shown here is derived from an EMBL/GenBank/DDBJ whole genome shotgun (WGS) entry which is preliminary data.</text>
</comment>
<gene>
    <name evidence="1" type="ORF">FBU59_006649</name>
</gene>
<name>A0ACC1IZA6_9FUNG</name>
<proteinExistence type="predicted"/>
<keyword evidence="2" id="KW-1185">Reference proteome</keyword>
<feature type="non-terminal residue" evidence="1">
    <location>
        <position position="358"/>
    </location>
</feature>